<proteinExistence type="predicted"/>
<dbReference type="AlphaFoldDB" id="A0A410P331"/>
<evidence type="ECO:0008006" key="3">
    <source>
        <dbReference type="Google" id="ProtNLM"/>
    </source>
</evidence>
<sequence length="67" mass="7683">MRQRRPYDLLGTSFQTTGFQPAPSSFNLGLRLEFFDKKNLTLLVDMDTAFKEDYYEGGGSLTAKYSF</sequence>
<evidence type="ECO:0000313" key="1">
    <source>
        <dbReference type="EMBL" id="QAT16530.1"/>
    </source>
</evidence>
<reference evidence="1 2" key="1">
    <citation type="submission" date="2017-01" db="EMBL/GenBank/DDBJ databases">
        <title>First insights into the biology of 'candidatus Vampirococcus archaeovorus'.</title>
        <authorList>
            <person name="Kizina J."/>
            <person name="Jordan S."/>
            <person name="Stueber K."/>
            <person name="Reinhardt R."/>
            <person name="Harder J."/>
        </authorList>
    </citation>
    <scope>NUCLEOTIDE SEQUENCE [LARGE SCALE GENOMIC DNA]</scope>
    <source>
        <strain evidence="1 2">LiM</strain>
    </source>
</reference>
<keyword evidence="2" id="KW-1185">Reference proteome</keyword>
<dbReference type="Proteomes" id="UP000287243">
    <property type="component" value="Chromosome"/>
</dbReference>
<dbReference type="KEGG" id="vai:BU251_01705"/>
<dbReference type="Gene3D" id="2.40.128.130">
    <property type="entry name" value="Autotransporter beta-domain"/>
    <property type="match status" value="1"/>
</dbReference>
<evidence type="ECO:0000313" key="2">
    <source>
        <dbReference type="Proteomes" id="UP000287243"/>
    </source>
</evidence>
<name>A0A410P331_VELA1</name>
<accession>A0A410P331</accession>
<dbReference type="RefSeq" id="WP_128699169.1">
    <property type="nucleotide sequence ID" value="NZ_CP019384.1"/>
</dbReference>
<dbReference type="SUPFAM" id="SSF103515">
    <property type="entry name" value="Autotransporter"/>
    <property type="match status" value="1"/>
</dbReference>
<gene>
    <name evidence="1" type="ORF">BU251_01705</name>
</gene>
<dbReference type="EMBL" id="CP019384">
    <property type="protein sequence ID" value="QAT16530.1"/>
    <property type="molecule type" value="Genomic_DNA"/>
</dbReference>
<dbReference type="OrthoDB" id="6998372at2"/>
<protein>
    <recommendedName>
        <fullName evidence="3">Autotransporter domain-containing protein</fullName>
    </recommendedName>
</protein>
<organism evidence="1 2">
    <name type="scientific">Velamenicoccus archaeovorus</name>
    <dbReference type="NCBI Taxonomy" id="1930593"/>
    <lineage>
        <taxon>Bacteria</taxon>
        <taxon>Pseudomonadati</taxon>
        <taxon>Candidatus Omnitrophota</taxon>
        <taxon>Candidatus Velamenicoccus</taxon>
    </lineage>
</organism>
<dbReference type="InterPro" id="IPR036709">
    <property type="entry name" value="Autotransporte_beta_dom_sf"/>
</dbReference>